<dbReference type="InterPro" id="IPR002933">
    <property type="entry name" value="Peptidase_M20"/>
</dbReference>
<dbReference type="SUPFAM" id="SSF55031">
    <property type="entry name" value="Bacterial exopeptidase dimerisation domain"/>
    <property type="match status" value="1"/>
</dbReference>
<keyword evidence="3" id="KW-0479">Metal-binding</keyword>
<evidence type="ECO:0000256" key="2">
    <source>
        <dbReference type="ARBA" id="ARBA00006247"/>
    </source>
</evidence>
<evidence type="ECO:0000313" key="7">
    <source>
        <dbReference type="EMBL" id="ACN14327.1"/>
    </source>
</evidence>
<dbReference type="AlphaFoldDB" id="C0QM21"/>
<dbReference type="KEGG" id="dat:HRM2_12150"/>
<dbReference type="InterPro" id="IPR036264">
    <property type="entry name" value="Bact_exopeptidase_dim_dom"/>
</dbReference>
<dbReference type="InterPro" id="IPR011650">
    <property type="entry name" value="Peptidase_M20_dimer"/>
</dbReference>
<dbReference type="SUPFAM" id="SSF53187">
    <property type="entry name" value="Zn-dependent exopeptidases"/>
    <property type="match status" value="1"/>
</dbReference>
<evidence type="ECO:0000256" key="3">
    <source>
        <dbReference type="ARBA" id="ARBA00022723"/>
    </source>
</evidence>
<evidence type="ECO:0000256" key="5">
    <source>
        <dbReference type="ARBA" id="ARBA00022833"/>
    </source>
</evidence>
<feature type="domain" description="Peptidase M20 dimerisation" evidence="6">
    <location>
        <begin position="173"/>
        <end position="267"/>
    </location>
</feature>
<dbReference type="Proteomes" id="UP000000442">
    <property type="component" value="Chromosome"/>
</dbReference>
<dbReference type="Pfam" id="PF01546">
    <property type="entry name" value="Peptidase_M20"/>
    <property type="match status" value="1"/>
</dbReference>
<comment type="cofactor">
    <cofactor evidence="1">
        <name>Zn(2+)</name>
        <dbReference type="ChEBI" id="CHEBI:29105"/>
    </cofactor>
</comment>
<dbReference type="InterPro" id="IPR050072">
    <property type="entry name" value="Peptidase_M20A"/>
</dbReference>
<dbReference type="eggNOG" id="COG0624">
    <property type="taxonomic scope" value="Bacteria"/>
</dbReference>
<evidence type="ECO:0000256" key="1">
    <source>
        <dbReference type="ARBA" id="ARBA00001947"/>
    </source>
</evidence>
<evidence type="ECO:0000259" key="6">
    <source>
        <dbReference type="Pfam" id="PF07687"/>
    </source>
</evidence>
<dbReference type="Pfam" id="PF07687">
    <property type="entry name" value="M20_dimer"/>
    <property type="match status" value="1"/>
</dbReference>
<dbReference type="EMBL" id="CP001087">
    <property type="protein sequence ID" value="ACN14327.1"/>
    <property type="molecule type" value="Genomic_DNA"/>
</dbReference>
<name>C0QM21_DESAH</name>
<dbReference type="PANTHER" id="PTHR43808">
    <property type="entry name" value="ACETYLORNITHINE DEACETYLASE"/>
    <property type="match status" value="1"/>
</dbReference>
<keyword evidence="8" id="KW-1185">Reference proteome</keyword>
<dbReference type="Gene3D" id="3.40.630.10">
    <property type="entry name" value="Zn peptidases"/>
    <property type="match status" value="1"/>
</dbReference>
<proteinExistence type="inferred from homology"/>
<evidence type="ECO:0000313" key="8">
    <source>
        <dbReference type="Proteomes" id="UP000000442"/>
    </source>
</evidence>
<dbReference type="PANTHER" id="PTHR43808:SF8">
    <property type="entry name" value="PEPTIDASE M20 DIMERISATION DOMAIN-CONTAINING PROTEIN"/>
    <property type="match status" value="1"/>
</dbReference>
<gene>
    <name evidence="7" type="ordered locus">HRM2_12150</name>
</gene>
<dbReference type="STRING" id="177437.HRM2_12150"/>
<protein>
    <submittedName>
        <fullName evidence="7">Peptidase family protein (Putative zinc metallopeptidase)</fullName>
    </submittedName>
</protein>
<dbReference type="HOGENOM" id="CLU_021802_2_2_7"/>
<organism evidence="7 8">
    <name type="scientific">Desulforapulum autotrophicum (strain ATCC 43914 / DSM 3382 / VKM B-1955 / HRM2)</name>
    <name type="common">Desulfobacterium autotrophicum</name>
    <dbReference type="NCBI Taxonomy" id="177437"/>
    <lineage>
        <taxon>Bacteria</taxon>
        <taxon>Pseudomonadati</taxon>
        <taxon>Thermodesulfobacteriota</taxon>
        <taxon>Desulfobacteria</taxon>
        <taxon>Desulfobacterales</taxon>
        <taxon>Desulfobacteraceae</taxon>
        <taxon>Desulforapulum</taxon>
    </lineage>
</organism>
<keyword evidence="4" id="KW-0378">Hydrolase</keyword>
<dbReference type="RefSeq" id="WP_015903116.1">
    <property type="nucleotide sequence ID" value="NC_012108.1"/>
</dbReference>
<dbReference type="GO" id="GO:0046872">
    <property type="term" value="F:metal ion binding"/>
    <property type="evidence" value="ECO:0007669"/>
    <property type="project" value="UniProtKB-KW"/>
</dbReference>
<evidence type="ECO:0000256" key="4">
    <source>
        <dbReference type="ARBA" id="ARBA00022801"/>
    </source>
</evidence>
<dbReference type="GO" id="GO:0016787">
    <property type="term" value="F:hydrolase activity"/>
    <property type="evidence" value="ECO:0007669"/>
    <property type="project" value="UniProtKB-KW"/>
</dbReference>
<keyword evidence="5" id="KW-0862">Zinc</keyword>
<comment type="similarity">
    <text evidence="2">Belongs to the peptidase M20A family.</text>
</comment>
<dbReference type="OrthoDB" id="9809784at2"/>
<accession>C0QM21</accession>
<dbReference type="Gene3D" id="3.30.70.360">
    <property type="match status" value="1"/>
</dbReference>
<sequence length="368" mass="40900">MNRYKDEIIPLLKELIEFKSTASRPIEISRCADFIETYVKQTGARYTRIDHNNIPSILVTPKGKVTPVLLMAHFDVVEAEDPLFTAVENQGNLYGRGSNDDKYAVAVCLVLLKKWMATLEKNQQSQAHLPFGILITGDEETGGYDGAQYALRQVKANFAIALDGGNPEKVILKEKGMLQLELAAHGKAAHGARPWLGVNAIDLLVDDLQKIRPLFMDKAEGHWHKTLNLGIIRGGDSVNQVCDKAWALLDIRYTENDDPDQIVADIDGLTHSTITIKEKEPLFTGGHSDYLDKLLSLVPQAVTGNEHGASDARFLGDLNIPGIIWGARGNQTAHAKDEHVEIKSVIMVFETLDRFMDLIEKENSPNRR</sequence>
<reference evidence="7 8" key="1">
    <citation type="journal article" date="2009" name="Environ. Microbiol.">
        <title>Genome sequence of Desulfobacterium autotrophicum HRM2, a marine sulfate reducer oxidizing organic carbon completely to carbon dioxide.</title>
        <authorList>
            <person name="Strittmatter A.W."/>
            <person name="Liesegang H."/>
            <person name="Rabus R."/>
            <person name="Decker I."/>
            <person name="Amann J."/>
            <person name="Andres S."/>
            <person name="Henne A."/>
            <person name="Fricke W.F."/>
            <person name="Martinez-Arias R."/>
            <person name="Bartels D."/>
            <person name="Goesmann A."/>
            <person name="Krause L."/>
            <person name="Puehler A."/>
            <person name="Klenk H.P."/>
            <person name="Richter M."/>
            <person name="Schuler M."/>
            <person name="Gloeckner F.O."/>
            <person name="Meyerdierks A."/>
            <person name="Gottschalk G."/>
            <person name="Amann R."/>
        </authorList>
    </citation>
    <scope>NUCLEOTIDE SEQUENCE [LARGE SCALE GENOMIC DNA]</scope>
    <source>
        <strain evidence="8">ATCC 43914 / DSM 3382 / HRM2</strain>
    </source>
</reference>